<feature type="transmembrane region" description="Helical" evidence="2">
    <location>
        <begin position="515"/>
        <end position="536"/>
    </location>
</feature>
<feature type="region of interest" description="Disordered" evidence="1">
    <location>
        <begin position="1"/>
        <end position="32"/>
    </location>
</feature>
<name>A0A7Z1AVI3_9PSEU</name>
<evidence type="ECO:0000313" key="5">
    <source>
        <dbReference type="Proteomes" id="UP000185696"/>
    </source>
</evidence>
<comment type="caution">
    <text evidence="4">The sequence shown here is derived from an EMBL/GenBank/DDBJ whole genome shotgun (WGS) entry which is preliminary data.</text>
</comment>
<keyword evidence="2" id="KW-1133">Transmembrane helix</keyword>
<sequence>MSEPPSDRDGVNNTVTFSLPPPDADSAPQRLARATDERLTREATDQGLFRPTPLPVHWRDGPADLADHHENIQGQVSGNDPAHLAAAFRRLPRPRLVVLGPAGAGKTTFATLLTLRLIQERRTGDPVPVVVGLAGWDPTRQRLPEWITTRLTAQHPALADELPELVSQRRVLPVLDGLDEVDRRWQAQALEEINGTLGPDAQLILTCRTVDYAEAVRQAGPIGSAAVIEADPLSSDTVAAYLWRTVKPQRLPAWTPVLDRLAADLDGPLARALSTPWAVWLARTVHDRPDTDPADLIALADTGPADRVTEALVAGLIPAVYRDRPGDRPRWRPDQARRWLTLLATRVCGASTPEINWREVDRRVAVWPVLWLIALQLPVAVGLSLWTGEPSPVATISRAMATALAFLSVWGLANYLFLLLVGVAHVSWTATGASLRDRARAAGRWARTTGGRRTATAWGVLALTVLVVVGLTAPSALPAVAVCLVALPATAVLHARADSGVTSPRVLMRHERQVFLVRALVVDSAVLAVLFLPVAARVLDHLPRATVAVVVATTVVEGVFLSSPWGRWTLLRTILAMTGRLPWRTLRFLDGARDRGLLRQDGGVYQFRHTTLLRHLAPPHPTGSRYLLETARVDRDRVVADLAHVVLGATMLLGGAILLLPALLTGWVPLYIVGGALAGLSLLVHLPVVVVLRIRRGPSNPATDRRLRIGPAGIERFDEPPLSLSWDDIERVTVHRTPDLDHTYALYVTRARDGERIFLYDLGPSPVPPRKVDGALVRFAGPTWVPWKSERWTHP</sequence>
<feature type="compositionally biased region" description="Basic and acidic residues" evidence="1">
    <location>
        <begin position="1"/>
        <end position="10"/>
    </location>
</feature>
<feature type="domain" description="NACHT" evidence="3">
    <location>
        <begin position="94"/>
        <end position="209"/>
    </location>
</feature>
<gene>
    <name evidence="4" type="ORF">BLA60_29990</name>
</gene>
<dbReference type="RefSeq" id="WP_075136389.1">
    <property type="nucleotide sequence ID" value="NZ_MSIF01000019.1"/>
</dbReference>
<dbReference type="EMBL" id="MSIF01000019">
    <property type="protein sequence ID" value="OLF06788.1"/>
    <property type="molecule type" value="Genomic_DNA"/>
</dbReference>
<feature type="transmembrane region" description="Helical" evidence="2">
    <location>
        <begin position="365"/>
        <end position="386"/>
    </location>
</feature>
<evidence type="ECO:0000256" key="1">
    <source>
        <dbReference type="SAM" id="MobiDB-lite"/>
    </source>
</evidence>
<dbReference type="AlphaFoldDB" id="A0A7Z1AVI3"/>
<feature type="transmembrane region" description="Helical" evidence="2">
    <location>
        <begin position="642"/>
        <end position="664"/>
    </location>
</feature>
<feature type="transmembrane region" description="Helical" evidence="2">
    <location>
        <begin position="416"/>
        <end position="435"/>
    </location>
</feature>
<dbReference type="Gene3D" id="3.40.50.300">
    <property type="entry name" value="P-loop containing nucleotide triphosphate hydrolases"/>
    <property type="match status" value="1"/>
</dbReference>
<evidence type="ECO:0000259" key="3">
    <source>
        <dbReference type="PROSITE" id="PS50837"/>
    </source>
</evidence>
<proteinExistence type="predicted"/>
<dbReference type="Pfam" id="PF05729">
    <property type="entry name" value="NACHT"/>
    <property type="match status" value="1"/>
</dbReference>
<keyword evidence="2" id="KW-0812">Transmembrane</keyword>
<evidence type="ECO:0000313" key="4">
    <source>
        <dbReference type="EMBL" id="OLF06788.1"/>
    </source>
</evidence>
<dbReference type="InterPro" id="IPR027417">
    <property type="entry name" value="P-loop_NTPase"/>
</dbReference>
<feature type="transmembrane region" description="Helical" evidence="2">
    <location>
        <begin position="479"/>
        <end position="495"/>
    </location>
</feature>
<dbReference type="PROSITE" id="PS50837">
    <property type="entry name" value="NACHT"/>
    <property type="match status" value="1"/>
</dbReference>
<evidence type="ECO:0000256" key="2">
    <source>
        <dbReference type="SAM" id="Phobius"/>
    </source>
</evidence>
<dbReference type="OrthoDB" id="419058at2"/>
<reference evidence="4 5" key="1">
    <citation type="submission" date="2016-12" db="EMBL/GenBank/DDBJ databases">
        <title>The draft genome sequence of Actinophytocola xinjiangensis.</title>
        <authorList>
            <person name="Wang W."/>
            <person name="Yuan L."/>
        </authorList>
    </citation>
    <scope>NUCLEOTIDE SEQUENCE [LARGE SCALE GENOMIC DNA]</scope>
    <source>
        <strain evidence="4 5">CGMCC 4.4663</strain>
    </source>
</reference>
<feature type="transmembrane region" description="Helical" evidence="2">
    <location>
        <begin position="542"/>
        <end position="562"/>
    </location>
</feature>
<feature type="transmembrane region" description="Helical" evidence="2">
    <location>
        <begin position="455"/>
        <end position="473"/>
    </location>
</feature>
<protein>
    <recommendedName>
        <fullName evidence="3">NACHT domain-containing protein</fullName>
    </recommendedName>
</protein>
<organism evidence="4 5">
    <name type="scientific">Actinophytocola xinjiangensis</name>
    <dbReference type="NCBI Taxonomy" id="485602"/>
    <lineage>
        <taxon>Bacteria</taxon>
        <taxon>Bacillati</taxon>
        <taxon>Actinomycetota</taxon>
        <taxon>Actinomycetes</taxon>
        <taxon>Pseudonocardiales</taxon>
        <taxon>Pseudonocardiaceae</taxon>
    </lineage>
</organism>
<dbReference type="SUPFAM" id="SSF52540">
    <property type="entry name" value="P-loop containing nucleoside triphosphate hydrolases"/>
    <property type="match status" value="1"/>
</dbReference>
<dbReference type="Proteomes" id="UP000185696">
    <property type="component" value="Unassembled WGS sequence"/>
</dbReference>
<keyword evidence="5" id="KW-1185">Reference proteome</keyword>
<feature type="transmembrane region" description="Helical" evidence="2">
    <location>
        <begin position="670"/>
        <end position="692"/>
    </location>
</feature>
<dbReference type="InterPro" id="IPR007111">
    <property type="entry name" value="NACHT_NTPase"/>
</dbReference>
<accession>A0A7Z1AVI3</accession>
<keyword evidence="2" id="KW-0472">Membrane</keyword>